<dbReference type="STRING" id="394264.SAMN04488040_3370"/>
<dbReference type="Gene3D" id="3.40.50.720">
    <property type="entry name" value="NAD(P)-binding Rossmann-like Domain"/>
    <property type="match status" value="1"/>
</dbReference>
<proteinExistence type="inferred from homology"/>
<dbReference type="RefSeq" id="WP_093917551.1">
    <property type="nucleotide sequence ID" value="NZ_FPAJ01000007.1"/>
</dbReference>
<dbReference type="PIRSF" id="PIRSF000126">
    <property type="entry name" value="11-beta-HSD1"/>
    <property type="match status" value="1"/>
</dbReference>
<organism evidence="4 5">
    <name type="scientific">Sulfitobacter marinus</name>
    <dbReference type="NCBI Taxonomy" id="394264"/>
    <lineage>
        <taxon>Bacteria</taxon>
        <taxon>Pseudomonadati</taxon>
        <taxon>Pseudomonadota</taxon>
        <taxon>Alphaproteobacteria</taxon>
        <taxon>Rhodobacterales</taxon>
        <taxon>Roseobacteraceae</taxon>
        <taxon>Sulfitobacter</taxon>
    </lineage>
</organism>
<protein>
    <recommendedName>
        <fullName evidence="6">Short-chain dehydrogenase</fullName>
    </recommendedName>
</protein>
<comment type="similarity">
    <text evidence="1 3">Belongs to the short-chain dehydrogenases/reductases (SDR) family.</text>
</comment>
<dbReference type="PANTHER" id="PTHR42901">
    <property type="entry name" value="ALCOHOL DEHYDROGENASE"/>
    <property type="match status" value="1"/>
</dbReference>
<accession>A0A1I6VJI5</accession>
<evidence type="ECO:0000313" key="4">
    <source>
        <dbReference type="EMBL" id="SFT13850.1"/>
    </source>
</evidence>
<dbReference type="Pfam" id="PF00106">
    <property type="entry name" value="adh_short"/>
    <property type="match status" value="1"/>
</dbReference>
<dbReference type="PANTHER" id="PTHR42901:SF1">
    <property type="entry name" value="ALCOHOL DEHYDROGENASE"/>
    <property type="match status" value="1"/>
</dbReference>
<dbReference type="OrthoDB" id="9808814at2"/>
<sequence length="256" mass="27832">MSNTALITGASSGIGREFARYHAAKGGDLIITARRENKLNELKDELESKHGINVKTIPLDLGAQGAAKALYDATQSAQIDILINNAGFGGHGTFLDRGLEADMNMLDLNVAALVQLCHLVGKDMVARGSGKVLNVSSTGAYQPGPLQATYFATKAFVSTLSPALDFEWRPYGVTVTALEPGFVDTGFAQAAAMDQLAMTQDNPATPENVAKFGYEAMLKGKLRVINDRKMRFMLNWLVPLLPRRMVMKMVYDMQMK</sequence>
<keyword evidence="5" id="KW-1185">Reference proteome</keyword>
<evidence type="ECO:0008006" key="6">
    <source>
        <dbReference type="Google" id="ProtNLM"/>
    </source>
</evidence>
<dbReference type="Proteomes" id="UP000199239">
    <property type="component" value="Unassembled WGS sequence"/>
</dbReference>
<name>A0A1I6VJI5_9RHOB</name>
<dbReference type="InterPro" id="IPR036291">
    <property type="entry name" value="NAD(P)-bd_dom_sf"/>
</dbReference>
<evidence type="ECO:0000313" key="5">
    <source>
        <dbReference type="Proteomes" id="UP000199239"/>
    </source>
</evidence>
<dbReference type="SUPFAM" id="SSF51735">
    <property type="entry name" value="NAD(P)-binding Rossmann-fold domains"/>
    <property type="match status" value="1"/>
</dbReference>
<keyword evidence="2" id="KW-0560">Oxidoreductase</keyword>
<dbReference type="InterPro" id="IPR002347">
    <property type="entry name" value="SDR_fam"/>
</dbReference>
<dbReference type="AlphaFoldDB" id="A0A1I6VJI5"/>
<reference evidence="5" key="1">
    <citation type="submission" date="2016-10" db="EMBL/GenBank/DDBJ databases">
        <authorList>
            <person name="Varghese N."/>
            <person name="Submissions S."/>
        </authorList>
    </citation>
    <scope>NUCLEOTIDE SEQUENCE [LARGE SCALE GENOMIC DNA]</scope>
    <source>
        <strain evidence="5">DSM 23422</strain>
    </source>
</reference>
<dbReference type="GO" id="GO:0016491">
    <property type="term" value="F:oxidoreductase activity"/>
    <property type="evidence" value="ECO:0007669"/>
    <property type="project" value="UniProtKB-KW"/>
</dbReference>
<dbReference type="EMBL" id="FPAJ01000007">
    <property type="protein sequence ID" value="SFT13850.1"/>
    <property type="molecule type" value="Genomic_DNA"/>
</dbReference>
<evidence type="ECO:0000256" key="3">
    <source>
        <dbReference type="RuleBase" id="RU000363"/>
    </source>
</evidence>
<dbReference type="PRINTS" id="PR00080">
    <property type="entry name" value="SDRFAMILY"/>
</dbReference>
<evidence type="ECO:0000256" key="1">
    <source>
        <dbReference type="ARBA" id="ARBA00006484"/>
    </source>
</evidence>
<gene>
    <name evidence="4" type="ORF">SAMN04488040_3370</name>
</gene>
<dbReference type="PRINTS" id="PR00081">
    <property type="entry name" value="GDHRDH"/>
</dbReference>
<evidence type="ECO:0000256" key="2">
    <source>
        <dbReference type="ARBA" id="ARBA00023002"/>
    </source>
</evidence>